<accession>A0A6H5H289</accession>
<proteinExistence type="predicted"/>
<gene>
    <name evidence="1" type="ORF">NTEN_LOCUS15259</name>
</gene>
<reference evidence="1 2" key="1">
    <citation type="submission" date="2020-02" db="EMBL/GenBank/DDBJ databases">
        <authorList>
            <person name="Ferguson B K."/>
        </authorList>
    </citation>
    <scope>NUCLEOTIDE SEQUENCE [LARGE SCALE GENOMIC DNA]</scope>
</reference>
<sequence>MLPSATGRSVSASPCWCHRLVVRNKIDTHTKYCTITHGYTIIIRNMLENASRAMTARKGGFNSDQCVGARPT</sequence>
<dbReference type="Proteomes" id="UP000479000">
    <property type="component" value="Unassembled WGS sequence"/>
</dbReference>
<name>A0A6H5H289_9HEMI</name>
<protein>
    <submittedName>
        <fullName evidence="1">Uncharacterized protein</fullName>
    </submittedName>
</protein>
<feature type="non-terminal residue" evidence="1">
    <location>
        <position position="72"/>
    </location>
</feature>
<dbReference type="EMBL" id="CADCXU010022886">
    <property type="protein sequence ID" value="CAB0010210.1"/>
    <property type="molecule type" value="Genomic_DNA"/>
</dbReference>
<evidence type="ECO:0000313" key="2">
    <source>
        <dbReference type="Proteomes" id="UP000479000"/>
    </source>
</evidence>
<evidence type="ECO:0000313" key="1">
    <source>
        <dbReference type="EMBL" id="CAB0010210.1"/>
    </source>
</evidence>
<dbReference type="AlphaFoldDB" id="A0A6H5H289"/>
<organism evidence="1 2">
    <name type="scientific">Nesidiocoris tenuis</name>
    <dbReference type="NCBI Taxonomy" id="355587"/>
    <lineage>
        <taxon>Eukaryota</taxon>
        <taxon>Metazoa</taxon>
        <taxon>Ecdysozoa</taxon>
        <taxon>Arthropoda</taxon>
        <taxon>Hexapoda</taxon>
        <taxon>Insecta</taxon>
        <taxon>Pterygota</taxon>
        <taxon>Neoptera</taxon>
        <taxon>Paraneoptera</taxon>
        <taxon>Hemiptera</taxon>
        <taxon>Heteroptera</taxon>
        <taxon>Panheteroptera</taxon>
        <taxon>Cimicomorpha</taxon>
        <taxon>Miridae</taxon>
        <taxon>Dicyphina</taxon>
        <taxon>Nesidiocoris</taxon>
    </lineage>
</organism>
<keyword evidence="2" id="KW-1185">Reference proteome</keyword>